<dbReference type="Proteomes" id="UP001331761">
    <property type="component" value="Unassembled WGS sequence"/>
</dbReference>
<evidence type="ECO:0000313" key="2">
    <source>
        <dbReference type="EMBL" id="KAK5964522.1"/>
    </source>
</evidence>
<protein>
    <recommendedName>
        <fullName evidence="4">Complex I-9kD</fullName>
    </recommendedName>
</protein>
<reference evidence="2 3" key="1">
    <citation type="submission" date="2019-10" db="EMBL/GenBank/DDBJ databases">
        <title>Assembly and Annotation for the nematode Trichostrongylus colubriformis.</title>
        <authorList>
            <person name="Martin J."/>
        </authorList>
    </citation>
    <scope>NUCLEOTIDE SEQUENCE [LARGE SCALE GENOMIC DNA]</scope>
    <source>
        <strain evidence="2">G859</strain>
        <tissue evidence="2">Whole worm</tissue>
    </source>
</reference>
<evidence type="ECO:0000313" key="3">
    <source>
        <dbReference type="Proteomes" id="UP001331761"/>
    </source>
</evidence>
<dbReference type="GO" id="GO:0005739">
    <property type="term" value="C:mitochondrion"/>
    <property type="evidence" value="ECO:0007669"/>
    <property type="project" value="InterPro"/>
</dbReference>
<name>A0AAN8ERH8_TRICO</name>
<evidence type="ECO:0008006" key="4">
    <source>
        <dbReference type="Google" id="ProtNLM"/>
    </source>
</evidence>
<dbReference type="GO" id="GO:0045271">
    <property type="term" value="C:respiratory chain complex I"/>
    <property type="evidence" value="ECO:0007669"/>
    <property type="project" value="InterPro"/>
</dbReference>
<dbReference type="EMBL" id="WIXE01025701">
    <property type="protein sequence ID" value="KAK5964522.1"/>
    <property type="molecule type" value="Genomic_DNA"/>
</dbReference>
<proteinExistence type="predicted"/>
<dbReference type="InterPro" id="IPR026193">
    <property type="entry name" value="NDUFV3"/>
</dbReference>
<dbReference type="AlphaFoldDB" id="A0AAN8ERH8"/>
<feature type="region of interest" description="Disordered" evidence="1">
    <location>
        <begin position="66"/>
        <end position="94"/>
    </location>
</feature>
<evidence type="ECO:0000256" key="1">
    <source>
        <dbReference type="SAM" id="MobiDB-lite"/>
    </source>
</evidence>
<sequence>MNRISVIKCISRGFASAAPRGSTGIEHADALAKMGGKKPDRSLYKVPEYLNTNKYTFYETEVSLSKHRMQQPSNKRPDVLPKVRSDVAPEKKTQ</sequence>
<feature type="compositionally biased region" description="Basic and acidic residues" evidence="1">
    <location>
        <begin position="75"/>
        <end position="94"/>
    </location>
</feature>
<comment type="caution">
    <text evidence="2">The sequence shown here is derived from an EMBL/GenBank/DDBJ whole genome shotgun (WGS) entry which is preliminary data.</text>
</comment>
<dbReference type="Pfam" id="PF15880">
    <property type="entry name" value="NDUFV3"/>
    <property type="match status" value="1"/>
</dbReference>
<keyword evidence="3" id="KW-1185">Reference proteome</keyword>
<organism evidence="2 3">
    <name type="scientific">Trichostrongylus colubriformis</name>
    <name type="common">Black scour worm</name>
    <dbReference type="NCBI Taxonomy" id="6319"/>
    <lineage>
        <taxon>Eukaryota</taxon>
        <taxon>Metazoa</taxon>
        <taxon>Ecdysozoa</taxon>
        <taxon>Nematoda</taxon>
        <taxon>Chromadorea</taxon>
        <taxon>Rhabditida</taxon>
        <taxon>Rhabditina</taxon>
        <taxon>Rhabditomorpha</taxon>
        <taxon>Strongyloidea</taxon>
        <taxon>Trichostrongylidae</taxon>
        <taxon>Trichostrongylus</taxon>
    </lineage>
</organism>
<accession>A0AAN8ERH8</accession>
<gene>
    <name evidence="2" type="ORF">GCK32_003552</name>
</gene>